<evidence type="ECO:0000313" key="2">
    <source>
        <dbReference type="EMBL" id="CAF0938876.1"/>
    </source>
</evidence>
<keyword evidence="1" id="KW-1133">Transmembrane helix</keyword>
<feature type="transmembrane region" description="Helical" evidence="1">
    <location>
        <begin position="7"/>
        <end position="28"/>
    </location>
</feature>
<keyword evidence="1" id="KW-0472">Membrane</keyword>
<comment type="caution">
    <text evidence="2">The sequence shown here is derived from an EMBL/GenBank/DDBJ whole genome shotgun (WGS) entry which is preliminary data.</text>
</comment>
<evidence type="ECO:0000256" key="1">
    <source>
        <dbReference type="SAM" id="Phobius"/>
    </source>
</evidence>
<dbReference type="EMBL" id="CAJNOL010000726">
    <property type="protein sequence ID" value="CAF1179397.1"/>
    <property type="molecule type" value="Genomic_DNA"/>
</dbReference>
<dbReference type="EMBL" id="CAJNOH010000194">
    <property type="protein sequence ID" value="CAF0938876.1"/>
    <property type="molecule type" value="Genomic_DNA"/>
</dbReference>
<evidence type="ECO:0000313" key="5">
    <source>
        <dbReference type="Proteomes" id="UP000663870"/>
    </source>
</evidence>
<gene>
    <name evidence="3" type="ORF">JXQ802_LOCUS23256</name>
    <name evidence="2" type="ORF">PYM288_LOCUS11476</name>
</gene>
<name>A0A814CE65_9BILA</name>
<evidence type="ECO:0000313" key="4">
    <source>
        <dbReference type="Proteomes" id="UP000663854"/>
    </source>
</evidence>
<dbReference type="Proteomes" id="UP000663854">
    <property type="component" value="Unassembled WGS sequence"/>
</dbReference>
<sequence>MMKTNNILIYGFLFLFMIGIFIVILFHYQSTKVSLNVVNYKNWFSIKQTNGFPPYDMNLCTVILGAKLVGRRHFLIDPLAALSGARHFFVNYFINQSYYGIIEGGFLGNNFGYNGLSIAHVKPYGWDLGGLQWKVPTGQCQKLIFCLQLNTIRYHNFSLPYHFLFGPNSNSFMWWVFNQCSIKITPIFVKYPFVGIDYFWTREISSKDNSL</sequence>
<keyword evidence="1" id="KW-0812">Transmembrane</keyword>
<accession>A0A814CE65</accession>
<evidence type="ECO:0000313" key="3">
    <source>
        <dbReference type="EMBL" id="CAF1179397.1"/>
    </source>
</evidence>
<organism evidence="2 4">
    <name type="scientific">Rotaria sordida</name>
    <dbReference type="NCBI Taxonomy" id="392033"/>
    <lineage>
        <taxon>Eukaryota</taxon>
        <taxon>Metazoa</taxon>
        <taxon>Spiralia</taxon>
        <taxon>Gnathifera</taxon>
        <taxon>Rotifera</taxon>
        <taxon>Eurotatoria</taxon>
        <taxon>Bdelloidea</taxon>
        <taxon>Philodinida</taxon>
        <taxon>Philodinidae</taxon>
        <taxon>Rotaria</taxon>
    </lineage>
</organism>
<proteinExistence type="predicted"/>
<dbReference type="AlphaFoldDB" id="A0A814CE65"/>
<protein>
    <submittedName>
        <fullName evidence="2">Uncharacterized protein</fullName>
    </submittedName>
</protein>
<reference evidence="2" key="1">
    <citation type="submission" date="2021-02" db="EMBL/GenBank/DDBJ databases">
        <authorList>
            <person name="Nowell W R."/>
        </authorList>
    </citation>
    <scope>NUCLEOTIDE SEQUENCE</scope>
</reference>
<dbReference type="Proteomes" id="UP000663870">
    <property type="component" value="Unassembled WGS sequence"/>
</dbReference>
<keyword evidence="5" id="KW-1185">Reference proteome</keyword>